<evidence type="ECO:0000256" key="1">
    <source>
        <dbReference type="ARBA" id="ARBA00004613"/>
    </source>
</evidence>
<keyword evidence="6" id="KW-1185">Reference proteome</keyword>
<dbReference type="PROSITE" id="PS51257">
    <property type="entry name" value="PROKAR_LIPOPROTEIN"/>
    <property type="match status" value="1"/>
</dbReference>
<evidence type="ECO:0000259" key="4">
    <source>
        <dbReference type="PROSITE" id="PS51362"/>
    </source>
</evidence>
<reference evidence="5" key="1">
    <citation type="submission" date="2023-10" db="EMBL/GenBank/DDBJ databases">
        <title>Genome assembly of Pristionchus species.</title>
        <authorList>
            <person name="Yoshida K."/>
            <person name="Sommer R.J."/>
        </authorList>
    </citation>
    <scope>NUCLEOTIDE SEQUENCE</scope>
    <source>
        <strain evidence="5">RS0144</strain>
    </source>
</reference>
<evidence type="ECO:0000313" key="6">
    <source>
        <dbReference type="Proteomes" id="UP001432027"/>
    </source>
</evidence>
<comment type="caution">
    <text evidence="5">The sequence shown here is derived from an EMBL/GenBank/DDBJ whole genome shotgun (WGS) entry which is preliminary data.</text>
</comment>
<gene>
    <name evidence="5" type="ORF">PENTCL1PPCAC_29444</name>
</gene>
<dbReference type="AlphaFoldDB" id="A0AAV5UM33"/>
<dbReference type="GO" id="GO:0008083">
    <property type="term" value="F:growth factor activity"/>
    <property type="evidence" value="ECO:0007669"/>
    <property type="project" value="InterPro"/>
</dbReference>
<organism evidence="5 6">
    <name type="scientific">Pristionchus entomophagus</name>
    <dbReference type="NCBI Taxonomy" id="358040"/>
    <lineage>
        <taxon>Eukaryota</taxon>
        <taxon>Metazoa</taxon>
        <taxon>Ecdysozoa</taxon>
        <taxon>Nematoda</taxon>
        <taxon>Chromadorea</taxon>
        <taxon>Rhabditida</taxon>
        <taxon>Rhabditina</taxon>
        <taxon>Diplogasteromorpha</taxon>
        <taxon>Diplogasteroidea</taxon>
        <taxon>Neodiplogasteridae</taxon>
        <taxon>Pristionchus</taxon>
    </lineage>
</organism>
<dbReference type="InterPro" id="IPR001839">
    <property type="entry name" value="TGF-b_C"/>
</dbReference>
<evidence type="ECO:0000256" key="3">
    <source>
        <dbReference type="SAM" id="SignalP"/>
    </source>
</evidence>
<feature type="chain" id="PRO_5043360841" description="TGF-beta family profile domain-containing protein" evidence="3">
    <location>
        <begin position="24"/>
        <end position="281"/>
    </location>
</feature>
<name>A0AAV5UM33_9BILA</name>
<dbReference type="PROSITE" id="PS51362">
    <property type="entry name" value="TGF_BETA_2"/>
    <property type="match status" value="1"/>
</dbReference>
<evidence type="ECO:0000256" key="2">
    <source>
        <dbReference type="ARBA" id="ARBA00022525"/>
    </source>
</evidence>
<dbReference type="InterPro" id="IPR029034">
    <property type="entry name" value="Cystine-knot_cytokine"/>
</dbReference>
<dbReference type="SUPFAM" id="SSF57501">
    <property type="entry name" value="Cystine-knot cytokines"/>
    <property type="match status" value="1"/>
</dbReference>
<comment type="subcellular location">
    <subcellularLocation>
        <location evidence="1">Secreted</location>
    </subcellularLocation>
</comment>
<accession>A0AAV5UM33</accession>
<feature type="non-terminal residue" evidence="5">
    <location>
        <position position="281"/>
    </location>
</feature>
<proteinExistence type="predicted"/>
<feature type="domain" description="TGF-beta family profile" evidence="4">
    <location>
        <begin position="221"/>
        <end position="281"/>
    </location>
</feature>
<keyword evidence="3" id="KW-0732">Signal</keyword>
<dbReference type="Proteomes" id="UP001432027">
    <property type="component" value="Unassembled WGS sequence"/>
</dbReference>
<dbReference type="Gene3D" id="2.10.90.10">
    <property type="entry name" value="Cystine-knot cytokines"/>
    <property type="match status" value="1"/>
</dbReference>
<sequence>MGRTRSAMIALMFLMSIYNLVLSSPCSSLSCSDVEKHAKQQLRTALLRAMHMSGKQTHNVNQSEVEEARRMQSMMHTPHHEELEQLYILARTPPTLGSSEFIFPFPDSLLARTTTSAALFFALEPMPDFERVIVDVFAREISEETFNLVSSSPVTLHASKATVVKTNLGEDNLRGWMYSESQSVVLSIIIRDLETGLVVDDSENRVQNVKLEISMVARAGRRRRAIKEGAECKSATDPNQECCVQTRNIAAADLGFHNIVSPTTLRLSYCAGQCKLASSFP</sequence>
<feature type="signal peptide" evidence="3">
    <location>
        <begin position="1"/>
        <end position="23"/>
    </location>
</feature>
<keyword evidence="2" id="KW-0964">Secreted</keyword>
<dbReference type="GO" id="GO:0005576">
    <property type="term" value="C:extracellular region"/>
    <property type="evidence" value="ECO:0007669"/>
    <property type="project" value="UniProtKB-SubCell"/>
</dbReference>
<dbReference type="EMBL" id="BTSX01000006">
    <property type="protein sequence ID" value="GMT07270.1"/>
    <property type="molecule type" value="Genomic_DNA"/>
</dbReference>
<evidence type="ECO:0000313" key="5">
    <source>
        <dbReference type="EMBL" id="GMT07270.1"/>
    </source>
</evidence>
<protein>
    <recommendedName>
        <fullName evidence="4">TGF-beta family profile domain-containing protein</fullName>
    </recommendedName>
</protein>